<protein>
    <submittedName>
        <fullName evidence="1">Uncharacterized protein</fullName>
    </submittedName>
</protein>
<name>A0A1X1CNV8_9GAMM</name>
<dbReference type="AlphaFoldDB" id="A0A1X1CNV8"/>
<sequence length="360" mass="40189">MIKSSRQKSIHYKLAGLSNCSSDLQSILESILLEDGTASKVGMRREQISPSDSQSGFRLVNRSNTFKTILFGQLVLFEQGKSQALMTISDDVDFYDINAITSEQIKLEGDETPTEEEKVKVKREFIDSILYFGVLGNHMVIVQSSSLRARDLETHLGWLIHSFSDSFNSSSALLLRDKPSAEVIRKMDEAPVKRITLGSVPVKTQNDKGEITMMNSPNLPVKTEVGNKVEKVRKVRFMPTGKGGSILKAAFGEEWFSNLRLEDSLDESNLQVNLEITYFRKTTNDGQRVMDTLASSLRHTESDDIEIELQGGGIIKGSDLKLSGSISVQYNNGLIDENDLYLRMHKWLIGKIGSGEIESK</sequence>
<evidence type="ECO:0000313" key="1">
    <source>
        <dbReference type="EMBL" id="ORM66109.1"/>
    </source>
</evidence>
<reference evidence="1 2" key="1">
    <citation type="journal article" date="2017" name="Antonie Van Leeuwenhoek">
        <title>Phylogenomic resolution of the bacterial genus Pantoea and its relationship with Erwinia and Tatumella.</title>
        <authorList>
            <person name="Palmer M."/>
            <person name="Steenkamp E.T."/>
            <person name="Coetzee M.P."/>
            <person name="Chan W.Y."/>
            <person name="van Zyl E."/>
            <person name="De Maayer P."/>
            <person name="Coutinho T.A."/>
            <person name="Blom J."/>
            <person name="Smits T.H."/>
            <person name="Duffy B."/>
            <person name="Venter S.N."/>
        </authorList>
    </citation>
    <scope>NUCLEOTIDE SEQUENCE [LARGE SCALE GENOMIC DNA]</scope>
    <source>
        <strain evidence="1 2">LMG 26275</strain>
    </source>
</reference>
<accession>A0A1X1CNV8</accession>
<gene>
    <name evidence="1" type="ORF">HA51_24005</name>
</gene>
<dbReference type="Proteomes" id="UP000193558">
    <property type="component" value="Unassembled WGS sequence"/>
</dbReference>
<dbReference type="EMBL" id="MLFR01000039">
    <property type="protein sequence ID" value="ORM66109.1"/>
    <property type="molecule type" value="Genomic_DNA"/>
</dbReference>
<comment type="caution">
    <text evidence="1">The sequence shown here is derived from an EMBL/GenBank/DDBJ whole genome shotgun (WGS) entry which is preliminary data.</text>
</comment>
<dbReference type="RefSeq" id="WP_084937856.1">
    <property type="nucleotide sequence ID" value="NZ_MLFR01000039.1"/>
</dbReference>
<proteinExistence type="predicted"/>
<dbReference type="OrthoDB" id="6630675at2"/>
<evidence type="ECO:0000313" key="2">
    <source>
        <dbReference type="Proteomes" id="UP000193558"/>
    </source>
</evidence>
<organism evidence="1 2">
    <name type="scientific">Pantoea rwandensis</name>
    <dbReference type="NCBI Taxonomy" id="1076550"/>
    <lineage>
        <taxon>Bacteria</taxon>
        <taxon>Pseudomonadati</taxon>
        <taxon>Pseudomonadota</taxon>
        <taxon>Gammaproteobacteria</taxon>
        <taxon>Enterobacterales</taxon>
        <taxon>Erwiniaceae</taxon>
        <taxon>Pantoea</taxon>
    </lineage>
</organism>